<dbReference type="OrthoDB" id="1375905at2"/>
<dbReference type="RefSeq" id="WP_134436854.1">
    <property type="nucleotide sequence ID" value="NZ_SOML01000008.1"/>
</dbReference>
<reference evidence="1 2" key="1">
    <citation type="submission" date="2019-03" db="EMBL/GenBank/DDBJ databases">
        <title>San Antonio Military Medical Center submission to MRSN (WRAIR), pending publication.</title>
        <authorList>
            <person name="Blyth D.M."/>
            <person name="Mccarthy S.L."/>
            <person name="Schall S.E."/>
            <person name="Stam J.A."/>
            <person name="Ong A.C."/>
            <person name="Mcgann P.T."/>
        </authorList>
    </citation>
    <scope>NUCLEOTIDE SEQUENCE [LARGE SCALE GENOMIC DNA]</scope>
    <source>
        <strain evidence="1 2">MRSN571793</strain>
    </source>
</reference>
<dbReference type="STRING" id="1121485.GCA_000426485_01525"/>
<dbReference type="EMBL" id="SOML01000008">
    <property type="protein sequence ID" value="TFD95426.1"/>
    <property type="molecule type" value="Genomic_DNA"/>
</dbReference>
<evidence type="ECO:0000313" key="1">
    <source>
        <dbReference type="EMBL" id="TFD95426.1"/>
    </source>
</evidence>
<dbReference type="Pfam" id="PF12875">
    <property type="entry name" value="DUF3826"/>
    <property type="match status" value="1"/>
</dbReference>
<dbReference type="InterPro" id="IPR024284">
    <property type="entry name" value="DUF3826"/>
</dbReference>
<proteinExistence type="predicted"/>
<keyword evidence="2" id="KW-1185">Reference proteome</keyword>
<gene>
    <name evidence="1" type="ORF">E2605_13505</name>
</gene>
<dbReference type="AlphaFoldDB" id="A0A4Y8L0A1"/>
<evidence type="ECO:0000313" key="2">
    <source>
        <dbReference type="Proteomes" id="UP000297861"/>
    </source>
</evidence>
<comment type="caution">
    <text evidence="1">The sequence shown here is derived from an EMBL/GenBank/DDBJ whole genome shotgun (WGS) entry which is preliminary data.</text>
</comment>
<name>A0A4Y8L0A1_9BACT</name>
<sequence length="215" mass="24707">MTRFGLFIILVFSFAIIWAQDNASEYTKVLTQRSEKIVDVLNLTDKSVYNKVVGAVVDQYKNVGRINDRAEDAKKQTKQITDKTAKELKVTAIENERNADLYNQYCMFIGNLSPYLDEKQITAVKDGLTYGVVKVTYDSYLDMIPSLKDFEKQQIYAWLVEAREHAVCASSSKDKHGWFGKYKGRINNYLSKQGYDVQAERKGWEERLKAQGKSL</sequence>
<protein>
    <submittedName>
        <fullName evidence="1">DUF3826 domain-containing protein</fullName>
    </submittedName>
</protein>
<dbReference type="Proteomes" id="UP000297861">
    <property type="component" value="Unassembled WGS sequence"/>
</dbReference>
<accession>A0A4Y8L0A1</accession>
<organism evidence="1 2">
    <name type="scientific">Dysgonomonas capnocytophagoides</name>
    <dbReference type="NCBI Taxonomy" id="45254"/>
    <lineage>
        <taxon>Bacteria</taxon>
        <taxon>Pseudomonadati</taxon>
        <taxon>Bacteroidota</taxon>
        <taxon>Bacteroidia</taxon>
        <taxon>Bacteroidales</taxon>
        <taxon>Dysgonomonadaceae</taxon>
        <taxon>Dysgonomonas</taxon>
    </lineage>
</organism>